<dbReference type="EC" id="3.1.3.25" evidence="8"/>
<feature type="binding site" evidence="7">
    <location>
        <position position="80"/>
    </location>
    <ligand>
        <name>Mg(2+)</name>
        <dbReference type="ChEBI" id="CHEBI:18420"/>
        <label>1</label>
        <note>catalytic</note>
    </ligand>
</feature>
<comment type="catalytic activity">
    <reaction evidence="1 8">
        <text>a myo-inositol phosphate + H2O = myo-inositol + phosphate</text>
        <dbReference type="Rhea" id="RHEA:24056"/>
        <dbReference type="ChEBI" id="CHEBI:15377"/>
        <dbReference type="ChEBI" id="CHEBI:17268"/>
        <dbReference type="ChEBI" id="CHEBI:43474"/>
        <dbReference type="ChEBI" id="CHEBI:84139"/>
        <dbReference type="EC" id="3.1.3.25"/>
    </reaction>
</comment>
<evidence type="ECO:0000313" key="10">
    <source>
        <dbReference type="Proteomes" id="UP000034795"/>
    </source>
</evidence>
<feature type="binding site" evidence="7">
    <location>
        <position position="204"/>
    </location>
    <ligand>
        <name>Mg(2+)</name>
        <dbReference type="ChEBI" id="CHEBI:18420"/>
        <label>1</label>
        <note>catalytic</note>
    </ligand>
</feature>
<dbReference type="PROSITE" id="PS00629">
    <property type="entry name" value="IMP_1"/>
    <property type="match status" value="1"/>
</dbReference>
<dbReference type="STRING" id="1618994.UX57_C0007G0081"/>
<dbReference type="InterPro" id="IPR020550">
    <property type="entry name" value="Inositol_monophosphatase_CS"/>
</dbReference>
<comment type="caution">
    <text evidence="9">The sequence shown here is derived from an EMBL/GenBank/DDBJ whole genome shotgun (WGS) entry which is preliminary data.</text>
</comment>
<dbReference type="AlphaFoldDB" id="A0A0G1Q7R3"/>
<feature type="binding site" evidence="7">
    <location>
        <position position="82"/>
    </location>
    <ligand>
        <name>Mg(2+)</name>
        <dbReference type="ChEBI" id="CHEBI:18420"/>
        <label>1</label>
        <note>catalytic</note>
    </ligand>
</feature>
<feature type="binding site" evidence="7">
    <location>
        <position position="65"/>
    </location>
    <ligand>
        <name>Mg(2+)</name>
        <dbReference type="ChEBI" id="CHEBI:18420"/>
        <label>1</label>
        <note>catalytic</note>
    </ligand>
</feature>
<dbReference type="PANTHER" id="PTHR20854">
    <property type="entry name" value="INOSITOL MONOPHOSPHATASE"/>
    <property type="match status" value="1"/>
</dbReference>
<reference evidence="9 10" key="1">
    <citation type="journal article" date="2015" name="Nature">
        <title>rRNA introns, odd ribosomes, and small enigmatic genomes across a large radiation of phyla.</title>
        <authorList>
            <person name="Brown C.T."/>
            <person name="Hug L.A."/>
            <person name="Thomas B.C."/>
            <person name="Sharon I."/>
            <person name="Castelle C.J."/>
            <person name="Singh A."/>
            <person name="Wilkins M.J."/>
            <person name="Williams K.H."/>
            <person name="Banfield J.F."/>
        </authorList>
    </citation>
    <scope>NUCLEOTIDE SEQUENCE [LARGE SCALE GENOMIC DNA]</scope>
</reference>
<dbReference type="GO" id="GO:0006020">
    <property type="term" value="P:inositol metabolic process"/>
    <property type="evidence" value="ECO:0007669"/>
    <property type="project" value="TreeGrafter"/>
</dbReference>
<dbReference type="PRINTS" id="PR00377">
    <property type="entry name" value="IMPHPHTASES"/>
</dbReference>
<dbReference type="InterPro" id="IPR033942">
    <property type="entry name" value="IMPase"/>
</dbReference>
<dbReference type="FunFam" id="3.30.540.10:FF:000003">
    <property type="entry name" value="Inositol-1-monophosphatase"/>
    <property type="match status" value="1"/>
</dbReference>
<dbReference type="GO" id="GO:0007165">
    <property type="term" value="P:signal transduction"/>
    <property type="evidence" value="ECO:0007669"/>
    <property type="project" value="TreeGrafter"/>
</dbReference>
<evidence type="ECO:0000256" key="4">
    <source>
        <dbReference type="ARBA" id="ARBA00022723"/>
    </source>
</evidence>
<dbReference type="SUPFAM" id="SSF56655">
    <property type="entry name" value="Carbohydrate phosphatase"/>
    <property type="match status" value="1"/>
</dbReference>
<dbReference type="Pfam" id="PF00459">
    <property type="entry name" value="Inositol_P"/>
    <property type="match status" value="1"/>
</dbReference>
<dbReference type="PANTHER" id="PTHR20854:SF4">
    <property type="entry name" value="INOSITOL-1-MONOPHOSPHATASE-RELATED"/>
    <property type="match status" value="1"/>
</dbReference>
<evidence type="ECO:0000256" key="1">
    <source>
        <dbReference type="ARBA" id="ARBA00001033"/>
    </source>
</evidence>
<comment type="cofactor">
    <cofactor evidence="2 7 8">
        <name>Mg(2+)</name>
        <dbReference type="ChEBI" id="CHEBI:18420"/>
    </cofactor>
</comment>
<dbReference type="InterPro" id="IPR020583">
    <property type="entry name" value="Inositol_monoP_metal-BS"/>
</dbReference>
<keyword evidence="6 7" id="KW-0460">Magnesium</keyword>
<dbReference type="GO" id="GO:0008934">
    <property type="term" value="F:inositol monophosphate 1-phosphatase activity"/>
    <property type="evidence" value="ECO:0007669"/>
    <property type="project" value="InterPro"/>
</dbReference>
<comment type="similarity">
    <text evidence="3 8">Belongs to the inositol monophosphatase superfamily.</text>
</comment>
<evidence type="ECO:0000256" key="8">
    <source>
        <dbReference type="RuleBase" id="RU364068"/>
    </source>
</evidence>
<dbReference type="EMBL" id="LCMS01000007">
    <property type="protein sequence ID" value="KKU41049.1"/>
    <property type="molecule type" value="Genomic_DNA"/>
</dbReference>
<keyword evidence="5 8" id="KW-0378">Hydrolase</keyword>
<keyword evidence="4 7" id="KW-0479">Metal-binding</keyword>
<proteinExistence type="inferred from homology"/>
<gene>
    <name evidence="9" type="ORF">UX57_C0007G0081</name>
</gene>
<dbReference type="GO" id="GO:0046854">
    <property type="term" value="P:phosphatidylinositol phosphate biosynthetic process"/>
    <property type="evidence" value="ECO:0007669"/>
    <property type="project" value="InterPro"/>
</dbReference>
<evidence type="ECO:0000256" key="2">
    <source>
        <dbReference type="ARBA" id="ARBA00001946"/>
    </source>
</evidence>
<dbReference type="GO" id="GO:0046872">
    <property type="term" value="F:metal ion binding"/>
    <property type="evidence" value="ECO:0007669"/>
    <property type="project" value="UniProtKB-KW"/>
</dbReference>
<dbReference type="Gene3D" id="3.40.190.80">
    <property type="match status" value="1"/>
</dbReference>
<sequence length="252" mass="28412">MDRLIVAKQAAVEAGVFLRKQFRKPLIVDEKRFYDDVVSSADHESEKIILHRIGEIFPKDGILCEESGHVQEGEYTWVIDPLDGSINYVNGIPYCAISIAVVYEQMPVIGVIYQPFFDELFWAQKGKGAWFANTRLRVHDRPLKEGVVGIDFGREKKEEIAGWVERFSTRCRYVRVNGSAALALTEVAQGWTQGYLQNTLYPWDAAAGALIVKEAGGVTTNLEGKPWSIFDPYLIAGSSKRTHQKILREICT</sequence>
<dbReference type="InterPro" id="IPR000760">
    <property type="entry name" value="Inositol_monophosphatase-like"/>
</dbReference>
<evidence type="ECO:0000256" key="3">
    <source>
        <dbReference type="ARBA" id="ARBA00009759"/>
    </source>
</evidence>
<organism evidence="9 10">
    <name type="scientific">Candidatus Uhrbacteria bacterium GW2011_GWE2_46_68</name>
    <dbReference type="NCBI Taxonomy" id="1618994"/>
    <lineage>
        <taxon>Bacteria</taxon>
        <taxon>Candidatus Uhriibacteriota</taxon>
    </lineage>
</organism>
<dbReference type="PROSITE" id="PS00630">
    <property type="entry name" value="IMP_2"/>
    <property type="match status" value="1"/>
</dbReference>
<feature type="binding site" evidence="7">
    <location>
        <position position="83"/>
    </location>
    <ligand>
        <name>Mg(2+)</name>
        <dbReference type="ChEBI" id="CHEBI:18420"/>
        <label>1</label>
        <note>catalytic</note>
    </ligand>
</feature>
<dbReference type="PATRIC" id="fig|1618994.3.peg.571"/>
<protein>
    <recommendedName>
        <fullName evidence="8">Inositol-1-monophosphatase</fullName>
        <ecNumber evidence="8">3.1.3.25</ecNumber>
    </recommendedName>
</protein>
<dbReference type="Gene3D" id="3.30.540.10">
    <property type="entry name" value="Fructose-1,6-Bisphosphatase, subunit A, domain 1"/>
    <property type="match status" value="1"/>
</dbReference>
<evidence type="ECO:0000256" key="6">
    <source>
        <dbReference type="ARBA" id="ARBA00022842"/>
    </source>
</evidence>
<dbReference type="Proteomes" id="UP000034795">
    <property type="component" value="Unassembled WGS sequence"/>
</dbReference>
<accession>A0A0G1Q7R3</accession>
<evidence type="ECO:0000256" key="7">
    <source>
        <dbReference type="PIRSR" id="PIRSR600760-2"/>
    </source>
</evidence>
<evidence type="ECO:0000256" key="5">
    <source>
        <dbReference type="ARBA" id="ARBA00022801"/>
    </source>
</evidence>
<dbReference type="CDD" id="cd01639">
    <property type="entry name" value="IMPase"/>
    <property type="match status" value="1"/>
</dbReference>
<evidence type="ECO:0000313" key="9">
    <source>
        <dbReference type="EMBL" id="KKU41049.1"/>
    </source>
</evidence>
<name>A0A0G1Q7R3_9BACT</name>